<proteinExistence type="predicted"/>
<gene>
    <name evidence="1" type="ORF">SAMN05421642_102449</name>
</gene>
<dbReference type="AlphaFoldDB" id="A0A239EKY0"/>
<dbReference type="Gene3D" id="2.10.300.10">
    <property type="entry name" value="Porin MspA ribbon domain"/>
    <property type="match status" value="1"/>
</dbReference>
<dbReference type="InterPro" id="IPR015286">
    <property type="entry name" value="Porin_fam_mycobact-type"/>
</dbReference>
<dbReference type="EMBL" id="FZOW01000002">
    <property type="protein sequence ID" value="SNS45430.1"/>
    <property type="molecule type" value="Genomic_DNA"/>
</dbReference>
<dbReference type="STRING" id="398843.A3K89_20625"/>
<evidence type="ECO:0000313" key="1">
    <source>
        <dbReference type="EMBL" id="SNS45430.1"/>
    </source>
</evidence>
<name>A0A239EKY0_9NOCA</name>
<dbReference type="Pfam" id="PF09203">
    <property type="entry name" value="MspA"/>
    <property type="match status" value="1"/>
</dbReference>
<keyword evidence="2" id="KW-1185">Reference proteome</keyword>
<accession>A0A239EKY0</accession>
<sequence length="239" mass="24959">MPRFFAGAVGFMLLRGTMNVSRFSALRRFGRIAVLGAAASMAIGLMSAGAANAETFVPLPGGEKIAGPYKIARFDESAKVAPQIAFNGLNRNAWATGTALAEVPEGSTGTLKTGYLVGCQLDMTDLELGLEAGAGIEGGNTNIITLFPIPFLIGGAGWTENTIEGGADFNIPLQDREVAAVEIASKDVKGATTAIQYQDVGISVENCGGYAQARAYTTLELTGNYRYKGTLYGQPFSIG</sequence>
<organism evidence="1 2">
    <name type="scientific">Rhodococcoides kyotonense</name>
    <dbReference type="NCBI Taxonomy" id="398843"/>
    <lineage>
        <taxon>Bacteria</taxon>
        <taxon>Bacillati</taxon>
        <taxon>Actinomycetota</taxon>
        <taxon>Actinomycetes</taxon>
        <taxon>Mycobacteriales</taxon>
        <taxon>Nocardiaceae</taxon>
        <taxon>Rhodococcoides</taxon>
    </lineage>
</organism>
<dbReference type="Gene3D" id="2.60.40.1650">
    <property type="entry name" value="Porin MspA (Ig-like beta-sandwich domain)"/>
    <property type="match status" value="1"/>
</dbReference>
<dbReference type="Proteomes" id="UP000198327">
    <property type="component" value="Unassembled WGS sequence"/>
</dbReference>
<protein>
    <submittedName>
        <fullName evidence="1">MspA protein</fullName>
    </submittedName>
</protein>
<reference evidence="2" key="1">
    <citation type="submission" date="2017-06" db="EMBL/GenBank/DDBJ databases">
        <authorList>
            <person name="Varghese N."/>
            <person name="Submissions S."/>
        </authorList>
    </citation>
    <scope>NUCLEOTIDE SEQUENCE [LARGE SCALE GENOMIC DNA]</scope>
    <source>
        <strain evidence="2">JCM 23211</strain>
    </source>
</reference>
<evidence type="ECO:0000313" key="2">
    <source>
        <dbReference type="Proteomes" id="UP000198327"/>
    </source>
</evidence>